<gene>
    <name evidence="1" type="ORF">Q4T40_11295</name>
</gene>
<comment type="caution">
    <text evidence="1">The sequence shown here is derived from an EMBL/GenBank/DDBJ whole genome shotgun (WGS) entry which is preliminary data.</text>
</comment>
<sequence>MSELTVVPMKLKNYLWLRVGDMVFIDPDYAAIGRMGELEAAN</sequence>
<dbReference type="EMBL" id="JAUOZS010000001">
    <property type="protein sequence ID" value="MDT8901832.1"/>
    <property type="molecule type" value="Genomic_DNA"/>
</dbReference>
<protein>
    <submittedName>
        <fullName evidence="1">Uncharacterized protein</fullName>
    </submittedName>
</protein>
<dbReference type="Proteomes" id="UP001254848">
    <property type="component" value="Unassembled WGS sequence"/>
</dbReference>
<evidence type="ECO:0000313" key="2">
    <source>
        <dbReference type="Proteomes" id="UP001254848"/>
    </source>
</evidence>
<dbReference type="RefSeq" id="WP_413780335.1">
    <property type="nucleotide sequence ID" value="NZ_JAUOZS010000001.1"/>
</dbReference>
<evidence type="ECO:0000313" key="1">
    <source>
        <dbReference type="EMBL" id="MDT8901832.1"/>
    </source>
</evidence>
<keyword evidence="2" id="KW-1185">Reference proteome</keyword>
<proteinExistence type="predicted"/>
<name>A0ABU3NZT5_9FIRM</name>
<accession>A0ABU3NZT5</accession>
<reference evidence="1 2" key="1">
    <citation type="submission" date="2023-07" db="EMBL/GenBank/DDBJ databases">
        <title>The novel representative of Negativicutes class, Anaeroselena agilis gen. nov. sp. nov.</title>
        <authorList>
            <person name="Prokofeva M.I."/>
            <person name="Elcheninov A.G."/>
            <person name="Klyukina A."/>
            <person name="Kublanov I.V."/>
            <person name="Frolov E.N."/>
            <person name="Podosokorskaya O.A."/>
        </authorList>
    </citation>
    <scope>NUCLEOTIDE SEQUENCE [LARGE SCALE GENOMIC DNA]</scope>
    <source>
        <strain evidence="1 2">4137-cl</strain>
    </source>
</reference>
<organism evidence="1 2">
    <name type="scientific">Anaeroselena agilis</name>
    <dbReference type="NCBI Taxonomy" id="3063788"/>
    <lineage>
        <taxon>Bacteria</taxon>
        <taxon>Bacillati</taxon>
        <taxon>Bacillota</taxon>
        <taxon>Negativicutes</taxon>
        <taxon>Acetonemataceae</taxon>
        <taxon>Anaeroselena</taxon>
    </lineage>
</organism>